<evidence type="ECO:0000313" key="1">
    <source>
        <dbReference type="EMBL" id="SVD19257.1"/>
    </source>
</evidence>
<feature type="non-terminal residue" evidence="1">
    <location>
        <position position="1"/>
    </location>
</feature>
<organism evidence="1">
    <name type="scientific">marine metagenome</name>
    <dbReference type="NCBI Taxonomy" id="408172"/>
    <lineage>
        <taxon>unclassified sequences</taxon>
        <taxon>metagenomes</taxon>
        <taxon>ecological metagenomes</taxon>
    </lineage>
</organism>
<accession>A0A382TCR3</accession>
<dbReference type="EMBL" id="UINC01135234">
    <property type="protein sequence ID" value="SVD19257.1"/>
    <property type="molecule type" value="Genomic_DNA"/>
</dbReference>
<sequence>GSILKDLNDLDPGFPFIQMETTVAWSKDTNANYQWLHDVWFWLNKEYWYRFDEIHDSWNKFYNKLSHIPNNIIEGDLTTPPQNIPENCIETGLEDELQNTIAGYRNYYTQWCKENDATWSTPEGATRTPPSWIYE</sequence>
<proteinExistence type="predicted"/>
<reference evidence="1" key="1">
    <citation type="submission" date="2018-05" db="EMBL/GenBank/DDBJ databases">
        <authorList>
            <person name="Lanie J.A."/>
            <person name="Ng W.-L."/>
            <person name="Kazmierczak K.M."/>
            <person name="Andrzejewski T.M."/>
            <person name="Davidsen T.M."/>
            <person name="Wayne K.J."/>
            <person name="Tettelin H."/>
            <person name="Glass J.I."/>
            <person name="Rusch D."/>
            <person name="Podicherti R."/>
            <person name="Tsui H.-C.T."/>
            <person name="Winkler M.E."/>
        </authorList>
    </citation>
    <scope>NUCLEOTIDE SEQUENCE</scope>
</reference>
<protein>
    <submittedName>
        <fullName evidence="1">Uncharacterized protein</fullName>
    </submittedName>
</protein>
<dbReference type="AlphaFoldDB" id="A0A382TCR3"/>
<name>A0A382TCR3_9ZZZZ</name>
<gene>
    <name evidence="1" type="ORF">METZ01_LOCUS372111</name>
</gene>